<protein>
    <submittedName>
        <fullName evidence="3">Alpha/beta hydrolase</fullName>
    </submittedName>
</protein>
<evidence type="ECO:0000313" key="4">
    <source>
        <dbReference type="Proteomes" id="UP000515498"/>
    </source>
</evidence>
<dbReference type="Pfam" id="PF12697">
    <property type="entry name" value="Abhydrolase_6"/>
    <property type="match status" value="1"/>
</dbReference>
<dbReference type="GO" id="GO:0006654">
    <property type="term" value="P:phosphatidic acid biosynthetic process"/>
    <property type="evidence" value="ECO:0007669"/>
    <property type="project" value="TreeGrafter"/>
</dbReference>
<feature type="domain" description="AB hydrolase-1" evidence="2">
    <location>
        <begin position="25"/>
        <end position="224"/>
    </location>
</feature>
<dbReference type="KEGG" id="mflu:HZU40_27685"/>
<dbReference type="PANTHER" id="PTHR42886">
    <property type="entry name" value="RE40534P-RELATED"/>
    <property type="match status" value="1"/>
</dbReference>
<keyword evidence="3" id="KW-0378">Hydrolase</keyword>
<organism evidence="3 4">
    <name type="scientific">Mycolicibacterium fluoranthenivorans</name>
    <dbReference type="NCBI Taxonomy" id="258505"/>
    <lineage>
        <taxon>Bacteria</taxon>
        <taxon>Bacillati</taxon>
        <taxon>Actinomycetota</taxon>
        <taxon>Actinomycetes</taxon>
        <taxon>Mycobacteriales</taxon>
        <taxon>Mycobacteriaceae</taxon>
        <taxon>Mycolicibacterium</taxon>
    </lineage>
</organism>
<dbReference type="Gene3D" id="3.40.50.1820">
    <property type="entry name" value="alpha/beta hydrolase"/>
    <property type="match status" value="1"/>
</dbReference>
<dbReference type="InterPro" id="IPR029058">
    <property type="entry name" value="AB_hydrolase_fold"/>
</dbReference>
<feature type="region of interest" description="Disordered" evidence="1">
    <location>
        <begin position="259"/>
        <end position="282"/>
    </location>
</feature>
<evidence type="ECO:0000256" key="1">
    <source>
        <dbReference type="SAM" id="MobiDB-lite"/>
    </source>
</evidence>
<dbReference type="GO" id="GO:0042171">
    <property type="term" value="F:lysophosphatidic acid acyltransferase activity"/>
    <property type="evidence" value="ECO:0007669"/>
    <property type="project" value="TreeGrafter"/>
</dbReference>
<accession>A0A7G8PC51</accession>
<dbReference type="PANTHER" id="PTHR42886:SF42">
    <property type="entry name" value="ALPHA_BETA-HYDROLASES SUPERFAMILY PROTEIN"/>
    <property type="match status" value="1"/>
</dbReference>
<evidence type="ECO:0000313" key="3">
    <source>
        <dbReference type="EMBL" id="QNJ91917.1"/>
    </source>
</evidence>
<dbReference type="EMBL" id="CP059894">
    <property type="protein sequence ID" value="QNJ91917.1"/>
    <property type="molecule type" value="Genomic_DNA"/>
</dbReference>
<dbReference type="InterPro" id="IPR000073">
    <property type="entry name" value="AB_hydrolase_1"/>
</dbReference>
<dbReference type="AlphaFoldDB" id="A0A7G8PC51"/>
<dbReference type="Proteomes" id="UP000515498">
    <property type="component" value="Chromosome"/>
</dbReference>
<dbReference type="RefSeq" id="WP_187096501.1">
    <property type="nucleotide sequence ID" value="NZ_CP059894.1"/>
</dbReference>
<sequence length="282" mass="30681">MNPNETRPILQKIDKGSASSARPALVFIHGAGHSAQCWDEHFLDYFADRGYRAIAPDMHGRGCGASIADRVSRVHALAADLPSAPILIGHASGGYLVQEYLRTHRTPAAVLLCSAPSPTHLSAMMRGTRLRDLLFGAGTADALVEACYADRDDDALRSLSPALDPTQEPRPKLRLLRPYDTLTPLLVIDGSRDSWDPSVARSLARDHHTKAELMPGLRHDAMHGPGWMAVAERIRRWVEAVHLRVSAARTIGPPDRVHRFGVAGTSARTTVTPSSPPRGGRR</sequence>
<name>A0A7G8PC51_9MYCO</name>
<reference evidence="3 4" key="1">
    <citation type="submission" date="2020-07" db="EMBL/GenBank/DDBJ databases">
        <title>Draft genome sequence of four isobutane-metabolizing strains capable of cometabolically degrading diverse ether contaminants.</title>
        <authorList>
            <person name="Chen W."/>
            <person name="Faulkner N."/>
            <person name="Smith C."/>
            <person name="Hyman M."/>
        </authorList>
    </citation>
    <scope>NUCLEOTIDE SEQUENCE [LARGE SCALE GENOMIC DNA]</scope>
    <source>
        <strain evidence="3 4">2A</strain>
    </source>
</reference>
<dbReference type="GO" id="GO:0052689">
    <property type="term" value="F:carboxylic ester hydrolase activity"/>
    <property type="evidence" value="ECO:0007669"/>
    <property type="project" value="TreeGrafter"/>
</dbReference>
<evidence type="ECO:0000259" key="2">
    <source>
        <dbReference type="Pfam" id="PF12697"/>
    </source>
</evidence>
<gene>
    <name evidence="3" type="ORF">HZU40_27685</name>
</gene>
<dbReference type="GO" id="GO:0055088">
    <property type="term" value="P:lipid homeostasis"/>
    <property type="evidence" value="ECO:0007669"/>
    <property type="project" value="TreeGrafter"/>
</dbReference>
<dbReference type="SUPFAM" id="SSF53474">
    <property type="entry name" value="alpha/beta-Hydrolases"/>
    <property type="match status" value="1"/>
</dbReference>
<proteinExistence type="predicted"/>